<evidence type="ECO:0000313" key="2">
    <source>
        <dbReference type="Proteomes" id="UP000265800"/>
    </source>
</evidence>
<accession>A0A399F1K0</accession>
<sequence>MRRINDPLVLRDYLSRLSSEPMTPAQARLLLASRGVRAQQKALEAALRMMAAPAVAPVKTRRVRLKPLDDLPLTPEERAIMERLRRERA</sequence>
<gene>
    <name evidence="1" type="ORF">Mlute_00030</name>
</gene>
<dbReference type="EMBL" id="QWKZ01000001">
    <property type="protein sequence ID" value="RIH90108.1"/>
    <property type="molecule type" value="Genomic_DNA"/>
</dbReference>
<dbReference type="AlphaFoldDB" id="A0A399F1K0"/>
<organism evidence="1 2">
    <name type="scientific">Meiothermus luteus</name>
    <dbReference type="NCBI Taxonomy" id="2026184"/>
    <lineage>
        <taxon>Bacteria</taxon>
        <taxon>Thermotogati</taxon>
        <taxon>Deinococcota</taxon>
        <taxon>Deinococci</taxon>
        <taxon>Thermales</taxon>
        <taxon>Thermaceae</taxon>
        <taxon>Meiothermus</taxon>
    </lineage>
</organism>
<comment type="caution">
    <text evidence="1">The sequence shown here is derived from an EMBL/GenBank/DDBJ whole genome shotgun (WGS) entry which is preliminary data.</text>
</comment>
<dbReference type="OrthoDB" id="27580at2"/>
<proteinExistence type="predicted"/>
<evidence type="ECO:0000313" key="1">
    <source>
        <dbReference type="EMBL" id="RIH90108.1"/>
    </source>
</evidence>
<name>A0A399F1K0_9DEIN</name>
<dbReference type="Proteomes" id="UP000265800">
    <property type="component" value="Unassembled WGS sequence"/>
</dbReference>
<reference evidence="1 2" key="1">
    <citation type="submission" date="2018-08" db="EMBL/GenBank/DDBJ databases">
        <title>Meiothermus luteus KCTC 52599 genome sequencing project.</title>
        <authorList>
            <person name="Da Costa M.S."/>
            <person name="Albuquerque L."/>
            <person name="Raposo P."/>
            <person name="Froufe H.J.C."/>
            <person name="Barroso C.S."/>
            <person name="Egas C."/>
        </authorList>
    </citation>
    <scope>NUCLEOTIDE SEQUENCE [LARGE SCALE GENOMIC DNA]</scope>
    <source>
        <strain evidence="1 2">KCTC 52599</strain>
    </source>
</reference>
<dbReference type="RefSeq" id="WP_119358833.1">
    <property type="nucleotide sequence ID" value="NZ_QWKZ01000001.1"/>
</dbReference>
<protein>
    <submittedName>
        <fullName evidence="1">Uncharacterized protein</fullName>
    </submittedName>
</protein>
<keyword evidence="2" id="KW-1185">Reference proteome</keyword>